<evidence type="ECO:0000313" key="3">
    <source>
        <dbReference type="Proteomes" id="UP000694845"/>
    </source>
</evidence>
<dbReference type="InterPro" id="IPR000488">
    <property type="entry name" value="Death_dom"/>
</dbReference>
<sequence length="909" mass="102638">MMWYFHSSCHGSNISLRCTASTAIRNPDTFDNGIVFSDTNLQAGSVVSLFFKKKNNRWAGMPRVGFTNQNPDQVNPLSLPAIYSQEVSYQSQTWVISLEKANENIFIDYTFDEMGLVRISQRGWPEKLVDTRGAVNFKNSVWATVDLSGCYTCVMKNDNSTYMPKEIIEQGVQAQQVYIEELSKGSRSVRLTKLVLIGQGGVGKTSVMQKLTNFRSDVLESCAGGIDVLLSVRIDGMRFWHYHGEVRVTSEGKGMAEASGHELPVDGDALLNVWDHTGQDLVDLTHQVVYSHRAIFLFVFNLTHDLDKAAVFEVTGSNGQATEQHELTNLECMNLWMQTVHMYTSTANQFSQRTSPAIIVVGTHRGSLGRETTEQVAAKFSKIRDLLRDAPYRQHVMSRHFAVENSLEDCSDAEIVGLRTLIEDLCFSEDMREEIPLKWLQFEEARLRNPPVMSVAMVRQILQKSIGDFSNAELLTMLKFYHDIGQILFFDGQTEAHPNLMHMGGILADRCWLIKLFRMFLAVPKLKDQSPAFTRSWKRLNEEGILEETLINHLWSGTLNEIQEWHVGDALDTKQALLSLMCKLDLLCERYSLHQRGPAGDQMETSDVQETTERTYFVPTALHKSSVIKRDPQNPASYFIFYVDFKQIVPESLFNRLVVHALAWSQTQDGTEQLPRIAYRYVCFPADGDHDVEMEMSPLKQAHIKVCVSKHAVVSTSARGPTRLIKSQSTPSPLVMCKVKDFLVATFDAIKSMSAIGLKFGFSIPCPCDPEGSLHFLPLNDCLEKERIGCQLSGVRIDTMGVKQMFADLGTLPAEILDPYVMSEKHLRAVAAELGPEWQHLAVNLGFNQSNLYRFKHDNSIIDNAIFSMLVTWSHREGQDKGKKLQVLSEAMVACGRRDVVETLLHPYM</sequence>
<dbReference type="PROSITE" id="PS50017">
    <property type="entry name" value="DEATH_DOMAIN"/>
    <property type="match status" value="1"/>
</dbReference>
<evidence type="ECO:0000313" key="5">
    <source>
        <dbReference type="RefSeq" id="XP_022092240.1"/>
    </source>
</evidence>
<dbReference type="Gene3D" id="3.40.50.300">
    <property type="entry name" value="P-loop containing nucleotide triphosphate hydrolases"/>
    <property type="match status" value="1"/>
</dbReference>
<dbReference type="OrthoDB" id="9988315at2759"/>
<dbReference type="OMA" id="KERMADK"/>
<keyword evidence="3" id="KW-1185">Reference proteome</keyword>
<organism evidence="3 4">
    <name type="scientific">Acanthaster planci</name>
    <name type="common">Crown-of-thorns starfish</name>
    <dbReference type="NCBI Taxonomy" id="133434"/>
    <lineage>
        <taxon>Eukaryota</taxon>
        <taxon>Metazoa</taxon>
        <taxon>Echinodermata</taxon>
        <taxon>Eleutherozoa</taxon>
        <taxon>Asterozoa</taxon>
        <taxon>Asteroidea</taxon>
        <taxon>Valvatacea</taxon>
        <taxon>Valvatida</taxon>
        <taxon>Acanthasteridae</taxon>
        <taxon>Acanthaster</taxon>
    </lineage>
</organism>
<reference evidence="4 5" key="1">
    <citation type="submission" date="2025-04" db="UniProtKB">
        <authorList>
            <consortium name="RefSeq"/>
        </authorList>
    </citation>
    <scope>IDENTIFICATION</scope>
</reference>
<dbReference type="RefSeq" id="XP_022092240.1">
    <property type="nucleotide sequence ID" value="XM_022236548.1"/>
</dbReference>
<dbReference type="InterPro" id="IPR027417">
    <property type="entry name" value="P-loop_NTPase"/>
</dbReference>
<dbReference type="SMART" id="SM00005">
    <property type="entry name" value="DEATH"/>
    <property type="match status" value="1"/>
</dbReference>
<feature type="domain" description="NHR" evidence="2">
    <location>
        <begin position="2"/>
        <end position="159"/>
    </location>
</feature>
<dbReference type="KEGG" id="aplc:110980165"/>
<dbReference type="InterPro" id="IPR006573">
    <property type="entry name" value="NHR_dom"/>
</dbReference>
<accession>A0A8B7YG73</accession>
<evidence type="ECO:0000259" key="1">
    <source>
        <dbReference type="PROSITE" id="PS50017"/>
    </source>
</evidence>
<dbReference type="Pfam" id="PF00531">
    <property type="entry name" value="Death"/>
    <property type="match status" value="1"/>
</dbReference>
<dbReference type="Gene3D" id="1.10.533.10">
    <property type="entry name" value="Death Domain, Fas"/>
    <property type="match status" value="1"/>
</dbReference>
<dbReference type="PANTHER" id="PTHR12429:SF8">
    <property type="entry name" value="NEURALIZED-LIKE PROTEIN 2"/>
    <property type="match status" value="1"/>
</dbReference>
<dbReference type="PROSITE" id="PS51065">
    <property type="entry name" value="NHR"/>
    <property type="match status" value="1"/>
</dbReference>
<dbReference type="InterPro" id="IPR037962">
    <property type="entry name" value="Neuralized"/>
</dbReference>
<dbReference type="SMART" id="SM00588">
    <property type="entry name" value="NEUZ"/>
    <property type="match status" value="1"/>
</dbReference>
<dbReference type="InterPro" id="IPR011029">
    <property type="entry name" value="DEATH-like_dom_sf"/>
</dbReference>
<evidence type="ECO:0000259" key="2">
    <source>
        <dbReference type="PROSITE" id="PS51065"/>
    </source>
</evidence>
<evidence type="ECO:0000313" key="4">
    <source>
        <dbReference type="RefSeq" id="XP_022092239.1"/>
    </source>
</evidence>
<gene>
    <name evidence="4 5" type="primary">LOC110980165</name>
</gene>
<dbReference type="Proteomes" id="UP000694845">
    <property type="component" value="Unplaced"/>
</dbReference>
<protein>
    <submittedName>
        <fullName evidence="4 5">Uncharacterized protein LOC110980165 isoform X1</fullName>
    </submittedName>
</protein>
<dbReference type="AlphaFoldDB" id="A0A8B7YG73"/>
<dbReference type="GeneID" id="110980165"/>
<feature type="domain" description="Death" evidence="1">
    <location>
        <begin position="823"/>
        <end position="908"/>
    </location>
</feature>
<dbReference type="RefSeq" id="XP_022092239.1">
    <property type="nucleotide sequence ID" value="XM_022236547.1"/>
</dbReference>
<proteinExistence type="predicted"/>
<dbReference type="InterPro" id="IPR043136">
    <property type="entry name" value="B30.2/SPRY_sf"/>
</dbReference>
<name>A0A8B7YG73_ACAPL</name>
<dbReference type="Gene3D" id="2.60.120.920">
    <property type="match status" value="1"/>
</dbReference>
<dbReference type="GO" id="GO:0007165">
    <property type="term" value="P:signal transduction"/>
    <property type="evidence" value="ECO:0007669"/>
    <property type="project" value="InterPro"/>
</dbReference>
<dbReference type="SUPFAM" id="SSF52540">
    <property type="entry name" value="P-loop containing nucleoside triphosphate hydrolases"/>
    <property type="match status" value="1"/>
</dbReference>
<dbReference type="SUPFAM" id="SSF47986">
    <property type="entry name" value="DEATH domain"/>
    <property type="match status" value="1"/>
</dbReference>
<dbReference type="CDD" id="cd01670">
    <property type="entry name" value="Death"/>
    <property type="match status" value="1"/>
</dbReference>
<dbReference type="PANTHER" id="PTHR12429">
    <property type="entry name" value="NEURALIZED"/>
    <property type="match status" value="1"/>
</dbReference>
<dbReference type="Pfam" id="PF07177">
    <property type="entry name" value="Neuralized"/>
    <property type="match status" value="1"/>
</dbReference>